<dbReference type="Pfam" id="PF25145">
    <property type="entry name" value="NfeD1b_N"/>
    <property type="match status" value="1"/>
</dbReference>
<organism evidence="9 10">
    <name type="scientific">Symbiobacterium thermophilum (strain DSM 24528 / JCM 14929 / IAM 14863 / T)</name>
    <dbReference type="NCBI Taxonomy" id="292459"/>
    <lineage>
        <taxon>Bacteria</taxon>
        <taxon>Bacillati</taxon>
        <taxon>Bacillota</taxon>
        <taxon>Clostridia</taxon>
        <taxon>Eubacteriales</taxon>
        <taxon>Symbiobacteriaceae</taxon>
        <taxon>Symbiobacterium</taxon>
    </lineage>
</organism>
<evidence type="ECO:0000256" key="2">
    <source>
        <dbReference type="ARBA" id="ARBA00022692"/>
    </source>
</evidence>
<keyword evidence="4 5" id="KW-0472">Membrane</keyword>
<dbReference type="InterPro" id="IPR052165">
    <property type="entry name" value="Membrane_assoc_protease"/>
</dbReference>
<evidence type="ECO:0000256" key="4">
    <source>
        <dbReference type="ARBA" id="ARBA00023136"/>
    </source>
</evidence>
<feature type="domain" description="NfeD1b N-terminal" evidence="8">
    <location>
        <begin position="18"/>
        <end position="202"/>
    </location>
</feature>
<evidence type="ECO:0000313" key="9">
    <source>
        <dbReference type="EMBL" id="BAD39504.1"/>
    </source>
</evidence>
<dbReference type="SUPFAM" id="SSF52096">
    <property type="entry name" value="ClpP/crotonase"/>
    <property type="match status" value="1"/>
</dbReference>
<dbReference type="eggNOG" id="COG1030">
    <property type="taxonomic scope" value="Bacteria"/>
</dbReference>
<dbReference type="KEGG" id="sth:STH519"/>
<dbReference type="PANTHER" id="PTHR33507:SF3">
    <property type="entry name" value="INNER MEMBRANE PROTEIN YBBJ"/>
    <property type="match status" value="1"/>
</dbReference>
<feature type="transmembrane region" description="Helical" evidence="5">
    <location>
        <begin position="246"/>
        <end position="263"/>
    </location>
</feature>
<evidence type="ECO:0000313" key="10">
    <source>
        <dbReference type="Proteomes" id="UP000000417"/>
    </source>
</evidence>
<feature type="domain" description="NfeD-like C-terminal" evidence="6">
    <location>
        <begin position="367"/>
        <end position="421"/>
    </location>
</feature>
<dbReference type="CDD" id="cd07021">
    <property type="entry name" value="Clp_protease_NfeD_like"/>
    <property type="match status" value="1"/>
</dbReference>
<comment type="subcellular location">
    <subcellularLocation>
        <location evidence="1">Membrane</location>
        <topology evidence="1">Multi-pass membrane protein</topology>
    </subcellularLocation>
</comment>
<dbReference type="AlphaFoldDB" id="Q67S39"/>
<dbReference type="STRING" id="292459.STH519"/>
<dbReference type="InterPro" id="IPR012340">
    <property type="entry name" value="NA-bd_OB-fold"/>
</dbReference>
<feature type="domain" description="NfeD integral membrane" evidence="7">
    <location>
        <begin position="224"/>
        <end position="337"/>
    </location>
</feature>
<reference evidence="9 10" key="1">
    <citation type="journal article" date="2004" name="Nucleic Acids Res.">
        <title>Genome sequence of Symbiobacterium thermophilum, an uncultivable bacterium that depends on microbial commensalism.</title>
        <authorList>
            <person name="Ueda K."/>
            <person name="Yamashita A."/>
            <person name="Ishikawa J."/>
            <person name="Shimada M."/>
            <person name="Watsuji T."/>
            <person name="Morimura K."/>
            <person name="Ikeda H."/>
            <person name="Hattori M."/>
            <person name="Beppu T."/>
        </authorList>
    </citation>
    <scope>NUCLEOTIDE SEQUENCE [LARGE SCALE GENOMIC DNA]</scope>
    <source>
        <strain evidence="10">T / IAM 14863</strain>
    </source>
</reference>
<dbReference type="Pfam" id="PF01957">
    <property type="entry name" value="NfeD"/>
    <property type="match status" value="1"/>
</dbReference>
<evidence type="ECO:0000256" key="3">
    <source>
        <dbReference type="ARBA" id="ARBA00022989"/>
    </source>
</evidence>
<evidence type="ECO:0000259" key="8">
    <source>
        <dbReference type="Pfam" id="PF25145"/>
    </source>
</evidence>
<dbReference type="GO" id="GO:0005886">
    <property type="term" value="C:plasma membrane"/>
    <property type="evidence" value="ECO:0007669"/>
    <property type="project" value="TreeGrafter"/>
</dbReference>
<dbReference type="Gene3D" id="2.40.50.140">
    <property type="entry name" value="Nucleic acid-binding proteins"/>
    <property type="match status" value="1"/>
</dbReference>
<proteinExistence type="predicted"/>
<gene>
    <name evidence="9" type="ordered locus">STH519</name>
</gene>
<keyword evidence="3 5" id="KW-1133">Transmembrane helix</keyword>
<dbReference type="HOGENOM" id="CLU_024619_2_0_9"/>
<keyword evidence="10" id="KW-1185">Reference proteome</keyword>
<dbReference type="Pfam" id="PF24961">
    <property type="entry name" value="NfeD_membrane"/>
    <property type="match status" value="1"/>
</dbReference>
<dbReference type="Proteomes" id="UP000000417">
    <property type="component" value="Chromosome"/>
</dbReference>
<dbReference type="PANTHER" id="PTHR33507">
    <property type="entry name" value="INNER MEMBRANE PROTEIN YBBJ"/>
    <property type="match status" value="1"/>
</dbReference>
<keyword evidence="2 5" id="KW-0812">Transmembrane</keyword>
<evidence type="ECO:0000259" key="7">
    <source>
        <dbReference type="Pfam" id="PF24961"/>
    </source>
</evidence>
<dbReference type="InterPro" id="IPR002810">
    <property type="entry name" value="NfeD-like_C"/>
</dbReference>
<dbReference type="EMBL" id="AP006840">
    <property type="protein sequence ID" value="BAD39504.1"/>
    <property type="molecule type" value="Genomic_DNA"/>
</dbReference>
<dbReference type="Gene3D" id="3.90.226.10">
    <property type="entry name" value="2-enoyl-CoA Hydratase, Chain A, domain 1"/>
    <property type="match status" value="1"/>
</dbReference>
<dbReference type="InterPro" id="IPR029045">
    <property type="entry name" value="ClpP/crotonase-like_dom_sf"/>
</dbReference>
<protein>
    <submittedName>
        <fullName evidence="9">Uncharacterized protein</fullName>
    </submittedName>
</protein>
<accession>Q67S39</accession>
<evidence type="ECO:0000259" key="6">
    <source>
        <dbReference type="Pfam" id="PF01957"/>
    </source>
</evidence>
<name>Q67S39_SYMTH</name>
<feature type="transmembrane region" description="Helical" evidence="5">
    <location>
        <begin position="319"/>
        <end position="338"/>
    </location>
</feature>
<sequence length="425" mass="44904">MTLAGAPGARAENGSGKVYVLRIDNGQVIDPGLAQFADRVFDEAGADPDAVAIAVVLDTPGGYVESAARIKDRLLHPPNGLKTIAYVENDAVSAGALIATAAEYLFMHPGAVIGAAEPRNALTGETADYKSLSVVVNYFTSAAEYRKRDPNIARAFVDKDHPMPWQTDVLLTLDYQKAVATGYANGVADSLHDAIRQAGIAQFQLVEPQWTFSEQVGRVLTTPWVAILLLVVGVIAFGIEFMQPGLTGPAALGIVCLTLFFLGNALVGTAGWVEIALAISGLVLLGVELFTPGFGIFGLAGIVAFGGAIFLAAPSAGLAWRYLTWTTVASAFVLFAVIRAISRRGLGKVLTLKDTAKDWSAQAEDRARLVGREGVSLTVLRPAGTAVFDDQRLDVVTEGEFIPAGVPVKIVRVEGTRIVVRAMAK</sequence>
<dbReference type="InterPro" id="IPR056738">
    <property type="entry name" value="NfeD1b_N"/>
</dbReference>
<feature type="transmembrane region" description="Helical" evidence="5">
    <location>
        <begin position="221"/>
        <end position="239"/>
    </location>
</feature>
<evidence type="ECO:0000256" key="5">
    <source>
        <dbReference type="SAM" id="Phobius"/>
    </source>
</evidence>
<evidence type="ECO:0000256" key="1">
    <source>
        <dbReference type="ARBA" id="ARBA00004141"/>
    </source>
</evidence>
<dbReference type="InterPro" id="IPR056739">
    <property type="entry name" value="NfeD_membrane"/>
</dbReference>